<comment type="catalytic activity">
    <reaction evidence="11">
        <text>a 2'-deoxyribonucleoside 5'-diphosphate + ATP = a 2'-deoxyribonucleoside 5'-triphosphate + ADP</text>
        <dbReference type="Rhea" id="RHEA:44640"/>
        <dbReference type="ChEBI" id="CHEBI:30616"/>
        <dbReference type="ChEBI" id="CHEBI:61560"/>
        <dbReference type="ChEBI" id="CHEBI:73316"/>
        <dbReference type="ChEBI" id="CHEBI:456216"/>
        <dbReference type="EC" id="2.7.4.6"/>
    </reaction>
</comment>
<protein>
    <recommendedName>
        <fullName evidence="11">Nucleoside diphosphate kinase</fullName>
        <shortName evidence="11">NDK</shortName>
        <shortName evidence="11">NDP kinase</shortName>
        <ecNumber evidence="11">2.7.4.6</ecNumber>
    </recommendedName>
    <alternativeName>
        <fullName evidence="11">Nucleoside-2-P kinase</fullName>
    </alternativeName>
</protein>
<evidence type="ECO:0000256" key="5">
    <source>
        <dbReference type="ARBA" id="ARBA00022723"/>
    </source>
</evidence>
<dbReference type="PANTHER" id="PTHR46161">
    <property type="entry name" value="NUCLEOSIDE DIPHOSPHATE KINASE"/>
    <property type="match status" value="1"/>
</dbReference>
<feature type="binding site" evidence="11 12">
    <location>
        <position position="93"/>
    </location>
    <ligand>
        <name>ATP</name>
        <dbReference type="ChEBI" id="CHEBI:30616"/>
    </ligand>
</feature>
<dbReference type="Gene3D" id="3.30.70.141">
    <property type="entry name" value="Nucleoside diphosphate kinase-like domain"/>
    <property type="match status" value="1"/>
</dbReference>
<keyword evidence="5 11" id="KW-0479">Metal-binding</keyword>
<feature type="binding site" evidence="11 12">
    <location>
        <position position="87"/>
    </location>
    <ligand>
        <name>ATP</name>
        <dbReference type="ChEBI" id="CHEBI:30616"/>
    </ligand>
</feature>
<evidence type="ECO:0000256" key="9">
    <source>
        <dbReference type="ARBA" id="ARBA00022842"/>
    </source>
</evidence>
<evidence type="ECO:0000256" key="13">
    <source>
        <dbReference type="RuleBase" id="RU004011"/>
    </source>
</evidence>
<comment type="cofactor">
    <cofactor evidence="1 11">
        <name>Mg(2+)</name>
        <dbReference type="ChEBI" id="CHEBI:18420"/>
    </cofactor>
</comment>
<dbReference type="Pfam" id="PF00334">
    <property type="entry name" value="NDK"/>
    <property type="match status" value="1"/>
</dbReference>
<gene>
    <name evidence="11" type="primary">ndk</name>
    <name evidence="15" type="ORF">SAMN05216464_11999</name>
</gene>
<dbReference type="FunFam" id="3.30.70.141:FF:000017">
    <property type="entry name" value="Nucleoside diphosphate kinase"/>
    <property type="match status" value="1"/>
</dbReference>
<evidence type="ECO:0000256" key="8">
    <source>
        <dbReference type="ARBA" id="ARBA00022840"/>
    </source>
</evidence>
<dbReference type="RefSeq" id="WP_091156090.1">
    <property type="nucleotide sequence ID" value="NZ_FNAI01000019.1"/>
</dbReference>
<feature type="domain" description="Nucleoside diphosphate kinase-like" evidence="14">
    <location>
        <begin position="3"/>
        <end position="137"/>
    </location>
</feature>
<feature type="binding site" evidence="11 12">
    <location>
        <position position="11"/>
    </location>
    <ligand>
        <name>ATP</name>
        <dbReference type="ChEBI" id="CHEBI:30616"/>
    </ligand>
</feature>
<evidence type="ECO:0000259" key="14">
    <source>
        <dbReference type="SMART" id="SM00562"/>
    </source>
</evidence>
<dbReference type="OrthoDB" id="9801161at2"/>
<evidence type="ECO:0000256" key="7">
    <source>
        <dbReference type="ARBA" id="ARBA00022777"/>
    </source>
</evidence>
<comment type="catalytic activity">
    <reaction evidence="11">
        <text>a ribonucleoside 5'-diphosphate + ATP = a ribonucleoside 5'-triphosphate + ADP</text>
        <dbReference type="Rhea" id="RHEA:18113"/>
        <dbReference type="ChEBI" id="CHEBI:30616"/>
        <dbReference type="ChEBI" id="CHEBI:57930"/>
        <dbReference type="ChEBI" id="CHEBI:61557"/>
        <dbReference type="ChEBI" id="CHEBI:456216"/>
        <dbReference type="EC" id="2.7.4.6"/>
    </reaction>
</comment>
<accession>A0A1G7LTC9</accession>
<dbReference type="HAMAP" id="MF_00451">
    <property type="entry name" value="NDP_kinase"/>
    <property type="match status" value="1"/>
</dbReference>
<comment type="function">
    <text evidence="11">Major role in the synthesis of nucleoside triphosphates other than ATP. The ATP gamma phosphate is transferred to the NDP beta phosphate via a ping-pong mechanism, using a phosphorylated active-site intermediate.</text>
</comment>
<comment type="subunit">
    <text evidence="11">Homotetramer.</text>
</comment>
<feature type="binding site" evidence="11 12">
    <location>
        <position position="104"/>
    </location>
    <ligand>
        <name>ATP</name>
        <dbReference type="ChEBI" id="CHEBI:30616"/>
    </ligand>
</feature>
<dbReference type="Proteomes" id="UP000199072">
    <property type="component" value="Unassembled WGS sequence"/>
</dbReference>
<dbReference type="CDD" id="cd04413">
    <property type="entry name" value="NDPk_I"/>
    <property type="match status" value="1"/>
</dbReference>
<dbReference type="SMART" id="SM00562">
    <property type="entry name" value="NDK"/>
    <property type="match status" value="1"/>
</dbReference>
<keyword evidence="4 11" id="KW-0808">Transferase</keyword>
<dbReference type="GO" id="GO:0006183">
    <property type="term" value="P:GTP biosynthetic process"/>
    <property type="evidence" value="ECO:0007669"/>
    <property type="project" value="UniProtKB-UniRule"/>
</dbReference>
<evidence type="ECO:0000256" key="1">
    <source>
        <dbReference type="ARBA" id="ARBA00001946"/>
    </source>
</evidence>
<dbReference type="InterPro" id="IPR001564">
    <property type="entry name" value="Nucleoside_diP_kinase"/>
</dbReference>
<name>A0A1G7LTC9_9SPHI</name>
<dbReference type="GO" id="GO:0004550">
    <property type="term" value="F:nucleoside diphosphate kinase activity"/>
    <property type="evidence" value="ECO:0007669"/>
    <property type="project" value="UniProtKB-UniRule"/>
</dbReference>
<dbReference type="NCBIfam" id="NF011116">
    <property type="entry name" value="PRK14545.1"/>
    <property type="match status" value="1"/>
</dbReference>
<keyword evidence="6 11" id="KW-0547">Nucleotide-binding</keyword>
<evidence type="ECO:0000256" key="3">
    <source>
        <dbReference type="ARBA" id="ARBA00022553"/>
    </source>
</evidence>
<dbReference type="GO" id="GO:0005737">
    <property type="term" value="C:cytoplasm"/>
    <property type="evidence" value="ECO:0007669"/>
    <property type="project" value="UniProtKB-SubCell"/>
</dbReference>
<reference evidence="15 16" key="1">
    <citation type="submission" date="2016-10" db="EMBL/GenBank/DDBJ databases">
        <authorList>
            <person name="de Groot N.N."/>
        </authorList>
    </citation>
    <scope>NUCLEOTIDE SEQUENCE [LARGE SCALE GENOMIC DNA]</scope>
    <source>
        <strain evidence="15 16">47C3B</strain>
    </source>
</reference>
<feature type="active site" description="Pros-phosphohistidine intermediate" evidence="11 12">
    <location>
        <position position="117"/>
    </location>
</feature>
<evidence type="ECO:0000256" key="12">
    <source>
        <dbReference type="PROSITE-ProRule" id="PRU00706"/>
    </source>
</evidence>
<evidence type="ECO:0000313" key="15">
    <source>
        <dbReference type="EMBL" id="SDF52745.1"/>
    </source>
</evidence>
<keyword evidence="11" id="KW-0963">Cytoplasm</keyword>
<keyword evidence="9 11" id="KW-0460">Magnesium</keyword>
<dbReference type="PROSITE" id="PS51374">
    <property type="entry name" value="NDPK_LIKE"/>
    <property type="match status" value="1"/>
</dbReference>
<evidence type="ECO:0000256" key="6">
    <source>
        <dbReference type="ARBA" id="ARBA00022741"/>
    </source>
</evidence>
<keyword evidence="3 11" id="KW-0597">Phosphoprotein</keyword>
<dbReference type="GO" id="GO:0005524">
    <property type="term" value="F:ATP binding"/>
    <property type="evidence" value="ECO:0007669"/>
    <property type="project" value="UniProtKB-UniRule"/>
</dbReference>
<dbReference type="AlphaFoldDB" id="A0A1G7LTC9"/>
<evidence type="ECO:0000313" key="16">
    <source>
        <dbReference type="Proteomes" id="UP000199072"/>
    </source>
</evidence>
<dbReference type="InterPro" id="IPR034907">
    <property type="entry name" value="NDK-like_dom"/>
</dbReference>
<evidence type="ECO:0000256" key="4">
    <source>
        <dbReference type="ARBA" id="ARBA00022679"/>
    </source>
</evidence>
<dbReference type="EC" id="2.7.4.6" evidence="11"/>
<dbReference type="GO" id="GO:0006228">
    <property type="term" value="P:UTP biosynthetic process"/>
    <property type="evidence" value="ECO:0007669"/>
    <property type="project" value="UniProtKB-UniRule"/>
</dbReference>
<evidence type="ECO:0000256" key="2">
    <source>
        <dbReference type="ARBA" id="ARBA00008142"/>
    </source>
</evidence>
<keyword evidence="7 11" id="KW-0418">Kinase</keyword>
<keyword evidence="10 11" id="KW-0546">Nucleotide metabolism</keyword>
<sequence>MKTNRTFTMIKPDAVANGHIGAIVDKITKSGFKIIALKYTFLTPEKAGQFYEVHAARPFYKDLVSFMSSGPIVAAILEKDNAIEDFRKLIGATDPSKAEEGTIRNLFAKSIDANAVHGSDSDENAEIEGSFFFSAFEKF</sequence>
<keyword evidence="8 11" id="KW-0067">ATP-binding</keyword>
<dbReference type="STRING" id="1391627.SAMN05216464_11999"/>
<dbReference type="GO" id="GO:0006241">
    <property type="term" value="P:CTP biosynthetic process"/>
    <property type="evidence" value="ECO:0007669"/>
    <property type="project" value="UniProtKB-UniRule"/>
</dbReference>
<feature type="binding site" evidence="11 12">
    <location>
        <position position="59"/>
    </location>
    <ligand>
        <name>ATP</name>
        <dbReference type="ChEBI" id="CHEBI:30616"/>
    </ligand>
</feature>
<dbReference type="GO" id="GO:0046872">
    <property type="term" value="F:metal ion binding"/>
    <property type="evidence" value="ECO:0007669"/>
    <property type="project" value="UniProtKB-KW"/>
</dbReference>
<proteinExistence type="inferred from homology"/>
<comment type="similarity">
    <text evidence="2 11 12 13">Belongs to the NDK family.</text>
</comment>
<dbReference type="SUPFAM" id="SSF54919">
    <property type="entry name" value="Nucleoside diphosphate kinase, NDK"/>
    <property type="match status" value="1"/>
</dbReference>
<organism evidence="15 16">
    <name type="scientific">Mucilaginibacter pineti</name>
    <dbReference type="NCBI Taxonomy" id="1391627"/>
    <lineage>
        <taxon>Bacteria</taxon>
        <taxon>Pseudomonadati</taxon>
        <taxon>Bacteroidota</taxon>
        <taxon>Sphingobacteriia</taxon>
        <taxon>Sphingobacteriales</taxon>
        <taxon>Sphingobacteriaceae</taxon>
        <taxon>Mucilaginibacter</taxon>
    </lineage>
</organism>
<evidence type="ECO:0000256" key="10">
    <source>
        <dbReference type="ARBA" id="ARBA00023080"/>
    </source>
</evidence>
<dbReference type="InterPro" id="IPR036850">
    <property type="entry name" value="NDK-like_dom_sf"/>
</dbReference>
<feature type="binding site" evidence="11 12">
    <location>
        <position position="114"/>
    </location>
    <ligand>
        <name>ATP</name>
        <dbReference type="ChEBI" id="CHEBI:30616"/>
    </ligand>
</feature>
<keyword evidence="16" id="KW-1185">Reference proteome</keyword>
<dbReference type="PRINTS" id="PR01243">
    <property type="entry name" value="NUCDPKINASE"/>
</dbReference>
<dbReference type="NCBIfam" id="NF001908">
    <property type="entry name" value="PRK00668.1"/>
    <property type="match status" value="1"/>
</dbReference>
<dbReference type="PANTHER" id="PTHR46161:SF3">
    <property type="entry name" value="NUCLEOSIDE DIPHOSPHATE KINASE DDB_G0292928-RELATED"/>
    <property type="match status" value="1"/>
</dbReference>
<comment type="subcellular location">
    <subcellularLocation>
        <location evidence="11">Cytoplasm</location>
    </subcellularLocation>
</comment>
<dbReference type="EMBL" id="FNAI01000019">
    <property type="protein sequence ID" value="SDF52745.1"/>
    <property type="molecule type" value="Genomic_DNA"/>
</dbReference>
<evidence type="ECO:0000256" key="11">
    <source>
        <dbReference type="HAMAP-Rule" id="MF_00451"/>
    </source>
</evidence>